<organism evidence="1 2">
    <name type="scientific">Didymodactylos carnosus</name>
    <dbReference type="NCBI Taxonomy" id="1234261"/>
    <lineage>
        <taxon>Eukaryota</taxon>
        <taxon>Metazoa</taxon>
        <taxon>Spiralia</taxon>
        <taxon>Gnathifera</taxon>
        <taxon>Rotifera</taxon>
        <taxon>Eurotatoria</taxon>
        <taxon>Bdelloidea</taxon>
        <taxon>Philodinida</taxon>
        <taxon>Philodinidae</taxon>
        <taxon>Didymodactylos</taxon>
    </lineage>
</organism>
<evidence type="ECO:0008006" key="3">
    <source>
        <dbReference type="Google" id="ProtNLM"/>
    </source>
</evidence>
<comment type="caution">
    <text evidence="1">The sequence shown here is derived from an EMBL/GenBank/DDBJ whole genome shotgun (WGS) entry which is preliminary data.</text>
</comment>
<dbReference type="Proteomes" id="UP000681722">
    <property type="component" value="Unassembled WGS sequence"/>
</dbReference>
<accession>A0A8S2YGN9</accession>
<evidence type="ECO:0000313" key="1">
    <source>
        <dbReference type="EMBL" id="CAF4558225.1"/>
    </source>
</evidence>
<name>A0A8S2YGN9_9BILA</name>
<feature type="non-terminal residue" evidence="1">
    <location>
        <position position="1"/>
    </location>
</feature>
<dbReference type="AlphaFoldDB" id="A0A8S2YGN9"/>
<reference evidence="1" key="1">
    <citation type="submission" date="2021-02" db="EMBL/GenBank/DDBJ databases">
        <authorList>
            <person name="Nowell W R."/>
        </authorList>
    </citation>
    <scope>NUCLEOTIDE SEQUENCE</scope>
</reference>
<gene>
    <name evidence="1" type="ORF">SRO942_LOCUS47273</name>
</gene>
<dbReference type="OrthoDB" id="1597724at2759"/>
<evidence type="ECO:0000313" key="2">
    <source>
        <dbReference type="Proteomes" id="UP000681722"/>
    </source>
</evidence>
<sequence length="221" mass="25652">LLNYTFGTLFDVREGRCTRGIYGSLVKSNRRDFDYILLIDTEAVSDLVIVNILGDINERVVNMLIMCGDSLKRIGVNRVTQTAVHFVFNQSPARNLEYHIKEKILADLKGNKSVQVIDIKPAFIECTQQLCEKIIQSAESTYRRLDMSQWLETALTVFDVLQKFPDLTYFKDINERRQDQFKTLKASERISDRSRQFLERQVTEISYTRCTAAIEVHDQNK</sequence>
<dbReference type="EMBL" id="CAJOBC010117408">
    <property type="protein sequence ID" value="CAF4558225.1"/>
    <property type="molecule type" value="Genomic_DNA"/>
</dbReference>
<proteinExistence type="predicted"/>
<protein>
    <recommendedName>
        <fullName evidence="3">VLIG-type G domain-containing protein</fullName>
    </recommendedName>
</protein>